<evidence type="ECO:0000259" key="4">
    <source>
        <dbReference type="PROSITE" id="PS01124"/>
    </source>
</evidence>
<dbReference type="EMBL" id="FLOC01000019">
    <property type="protein sequence ID" value="SBS34769.1"/>
    <property type="molecule type" value="Genomic_DNA"/>
</dbReference>
<dbReference type="GO" id="GO:0043565">
    <property type="term" value="F:sequence-specific DNA binding"/>
    <property type="evidence" value="ECO:0007669"/>
    <property type="project" value="InterPro"/>
</dbReference>
<keyword evidence="2" id="KW-0238">DNA-binding</keyword>
<dbReference type="PROSITE" id="PS00041">
    <property type="entry name" value="HTH_ARAC_FAMILY_1"/>
    <property type="match status" value="1"/>
</dbReference>
<dbReference type="Pfam" id="PF12852">
    <property type="entry name" value="Cupin_6"/>
    <property type="match status" value="1"/>
</dbReference>
<name>A0A1A8TNH3_9GAMM</name>
<gene>
    <name evidence="5" type="primary">yesS</name>
    <name evidence="5" type="ORF">MAQ5080_02969</name>
</gene>
<evidence type="ECO:0000256" key="2">
    <source>
        <dbReference type="ARBA" id="ARBA00023125"/>
    </source>
</evidence>
<feature type="domain" description="HTH araC/xylS-type" evidence="4">
    <location>
        <begin position="220"/>
        <end position="317"/>
    </location>
</feature>
<dbReference type="Gene3D" id="1.10.10.60">
    <property type="entry name" value="Homeodomain-like"/>
    <property type="match status" value="2"/>
</dbReference>
<evidence type="ECO:0000256" key="1">
    <source>
        <dbReference type="ARBA" id="ARBA00023015"/>
    </source>
</evidence>
<protein>
    <submittedName>
        <fullName evidence="5">HTH-type transcriptional regulator YesS</fullName>
    </submittedName>
</protein>
<dbReference type="GO" id="GO:0003700">
    <property type="term" value="F:DNA-binding transcription factor activity"/>
    <property type="evidence" value="ECO:0007669"/>
    <property type="project" value="InterPro"/>
</dbReference>
<dbReference type="InterPro" id="IPR018062">
    <property type="entry name" value="HTH_AraC-typ_CS"/>
</dbReference>
<sequence>MGQHEFERLQQRLAQAEQDVSQLQYLSMSSVFYTHAELNEPWGVSLPSIPDSTMFHLLLAGQAIVEVGDQRVALEGGDFILLPKGKGHALLDSQRSPAQDLLSLPLEPVSDHYERLKLSGDGAYSAALCGTVIFRSRISQAMLESMPDLVLLSTQSPYYNTVRQAIELIRAELLQEQYATSAVVARLADIVILQSIRAWVEQAVTEPQRFFDAHADPRLAQVMNLIHQHPEHSLSIECLANSAAMSRTAFINHFKKVVGMPPRQYVSEWRLNLARNLLQSRTDTIAQVAESVGYQSEAAFSRAFKDKFGYPPSQNRR</sequence>
<dbReference type="Gene3D" id="2.60.120.10">
    <property type="entry name" value="Jelly Rolls"/>
    <property type="match status" value="1"/>
</dbReference>
<keyword evidence="3" id="KW-0804">Transcription</keyword>
<organism evidence="5 6">
    <name type="scientific">Marinomonas aquimarina</name>
    <dbReference type="NCBI Taxonomy" id="295068"/>
    <lineage>
        <taxon>Bacteria</taxon>
        <taxon>Pseudomonadati</taxon>
        <taxon>Pseudomonadota</taxon>
        <taxon>Gammaproteobacteria</taxon>
        <taxon>Oceanospirillales</taxon>
        <taxon>Oceanospirillaceae</taxon>
        <taxon>Marinomonas</taxon>
    </lineage>
</organism>
<dbReference type="InterPro" id="IPR020449">
    <property type="entry name" value="Tscrpt_reg_AraC-type_HTH"/>
</dbReference>
<dbReference type="InterPro" id="IPR018060">
    <property type="entry name" value="HTH_AraC"/>
</dbReference>
<evidence type="ECO:0000313" key="6">
    <source>
        <dbReference type="Proteomes" id="UP000092627"/>
    </source>
</evidence>
<dbReference type="PANTHER" id="PTHR46796:SF7">
    <property type="entry name" value="ARAC FAMILY TRANSCRIPTIONAL REGULATOR"/>
    <property type="match status" value="1"/>
</dbReference>
<evidence type="ECO:0000313" key="5">
    <source>
        <dbReference type="EMBL" id="SBS34769.1"/>
    </source>
</evidence>
<dbReference type="InterPro" id="IPR011051">
    <property type="entry name" value="RmlC_Cupin_sf"/>
</dbReference>
<dbReference type="OrthoDB" id="9783876at2"/>
<accession>A0A1A8TNH3</accession>
<dbReference type="PROSITE" id="PS01124">
    <property type="entry name" value="HTH_ARAC_FAMILY_2"/>
    <property type="match status" value="1"/>
</dbReference>
<reference evidence="5 6" key="1">
    <citation type="submission" date="2016-06" db="EMBL/GenBank/DDBJ databases">
        <authorList>
            <person name="Kjaerup R.B."/>
            <person name="Dalgaard T.S."/>
            <person name="Juul-Madsen H.R."/>
        </authorList>
    </citation>
    <scope>NUCLEOTIDE SEQUENCE [LARGE SCALE GENOMIC DNA]</scope>
    <source>
        <strain evidence="5 6">CECT 5080</strain>
    </source>
</reference>
<dbReference type="SUPFAM" id="SSF46689">
    <property type="entry name" value="Homeodomain-like"/>
    <property type="match status" value="2"/>
</dbReference>
<dbReference type="InterPro" id="IPR032783">
    <property type="entry name" value="AraC_lig"/>
</dbReference>
<evidence type="ECO:0000256" key="3">
    <source>
        <dbReference type="ARBA" id="ARBA00023163"/>
    </source>
</evidence>
<dbReference type="SMART" id="SM00342">
    <property type="entry name" value="HTH_ARAC"/>
    <property type="match status" value="1"/>
</dbReference>
<dbReference type="Proteomes" id="UP000092627">
    <property type="component" value="Unassembled WGS sequence"/>
</dbReference>
<dbReference type="InterPro" id="IPR050204">
    <property type="entry name" value="AraC_XylS_family_regulators"/>
</dbReference>
<dbReference type="Pfam" id="PF12833">
    <property type="entry name" value="HTH_18"/>
    <property type="match status" value="1"/>
</dbReference>
<keyword evidence="6" id="KW-1185">Reference proteome</keyword>
<dbReference type="PANTHER" id="PTHR46796">
    <property type="entry name" value="HTH-TYPE TRANSCRIPTIONAL ACTIVATOR RHAS-RELATED"/>
    <property type="match status" value="1"/>
</dbReference>
<proteinExistence type="predicted"/>
<dbReference type="InterPro" id="IPR014710">
    <property type="entry name" value="RmlC-like_jellyroll"/>
</dbReference>
<keyword evidence="1" id="KW-0805">Transcription regulation</keyword>
<dbReference type="SUPFAM" id="SSF51182">
    <property type="entry name" value="RmlC-like cupins"/>
    <property type="match status" value="1"/>
</dbReference>
<dbReference type="InterPro" id="IPR009057">
    <property type="entry name" value="Homeodomain-like_sf"/>
</dbReference>
<dbReference type="AlphaFoldDB" id="A0A1A8TNH3"/>
<dbReference type="STRING" id="295068.MAQ5080_02969"/>
<dbReference type="RefSeq" id="WP_067211589.1">
    <property type="nucleotide sequence ID" value="NZ_FLOC01000019.1"/>
</dbReference>
<dbReference type="PRINTS" id="PR00032">
    <property type="entry name" value="HTHARAC"/>
</dbReference>